<organism evidence="2 3">
    <name type="scientific">Leptonema illini</name>
    <dbReference type="NCBI Taxonomy" id="183"/>
    <lineage>
        <taxon>Bacteria</taxon>
        <taxon>Pseudomonadati</taxon>
        <taxon>Spirochaetota</taxon>
        <taxon>Spirochaetia</taxon>
        <taxon>Leptospirales</taxon>
        <taxon>Leptospiraceae</taxon>
        <taxon>Leptonema</taxon>
    </lineage>
</organism>
<name>A0A833GXC5_9LEPT</name>
<accession>A0A833GXC5</accession>
<gene>
    <name evidence="2" type="ORF">F9K24_20955</name>
</gene>
<evidence type="ECO:0000256" key="1">
    <source>
        <dbReference type="SAM" id="MobiDB-lite"/>
    </source>
</evidence>
<sequence length="222" mass="24723">MKRHLIVISILLPLLLTQCSSLYWHQRAKDSADIFTLEFQTQSYGAAVRTGPVKLGLNHKSRDGRSLGLRGGEFGEFDDQDFSLFLLGSDLLFDQKREKANPTKESLRDKLPTTLKLRRKDVQARSPFGTTVPLQKAQPLFKESKTKNRFAPAHHQTGIEVSAGLYFGIKLGFNVGELFDWAIGWFGGDPFGDDLPFNPNELPEKMPESIPGAQSDDGASSQ</sequence>
<feature type="region of interest" description="Disordered" evidence="1">
    <location>
        <begin position="195"/>
        <end position="222"/>
    </location>
</feature>
<reference evidence="2 3" key="1">
    <citation type="submission" date="2019-10" db="EMBL/GenBank/DDBJ databases">
        <title>Extracellular Electron Transfer in a Candidatus Methanoperedens spp. Enrichment Culture.</title>
        <authorList>
            <person name="Berger S."/>
            <person name="Rangel Shaw D."/>
            <person name="Berben T."/>
            <person name="In 'T Zandt M."/>
            <person name="Frank J."/>
            <person name="Reimann J."/>
            <person name="Jetten M.S.M."/>
            <person name="Welte C.U."/>
        </authorList>
    </citation>
    <scope>NUCLEOTIDE SEQUENCE [LARGE SCALE GENOMIC DNA]</scope>
    <source>
        <strain evidence="2">SB12</strain>
    </source>
</reference>
<protein>
    <submittedName>
        <fullName evidence="2">Uncharacterized protein</fullName>
    </submittedName>
</protein>
<dbReference type="EMBL" id="WBUI01000037">
    <property type="protein sequence ID" value="KAB2929104.1"/>
    <property type="molecule type" value="Genomic_DNA"/>
</dbReference>
<dbReference type="NCBIfam" id="NF047817">
    <property type="entry name" value="LIC13411_adhesin"/>
    <property type="match status" value="1"/>
</dbReference>
<evidence type="ECO:0000313" key="2">
    <source>
        <dbReference type="EMBL" id="KAB2929104.1"/>
    </source>
</evidence>
<comment type="caution">
    <text evidence="2">The sequence shown here is derived from an EMBL/GenBank/DDBJ whole genome shotgun (WGS) entry which is preliminary data.</text>
</comment>
<proteinExistence type="predicted"/>
<evidence type="ECO:0000313" key="3">
    <source>
        <dbReference type="Proteomes" id="UP000460298"/>
    </source>
</evidence>
<dbReference type="Proteomes" id="UP000460298">
    <property type="component" value="Unassembled WGS sequence"/>
</dbReference>
<dbReference type="AlphaFoldDB" id="A0A833GXC5"/>